<dbReference type="InterPro" id="IPR010982">
    <property type="entry name" value="Lambda_DNA-bd_dom_sf"/>
</dbReference>
<dbReference type="Pfam" id="PF13443">
    <property type="entry name" value="HTH_26"/>
    <property type="match status" value="1"/>
</dbReference>
<evidence type="ECO:0000313" key="3">
    <source>
        <dbReference type="Proteomes" id="UP000051739"/>
    </source>
</evidence>
<dbReference type="AlphaFoldDB" id="A0A0R1VD29"/>
<dbReference type="GO" id="GO:0003677">
    <property type="term" value="F:DNA binding"/>
    <property type="evidence" value="ECO:0007669"/>
    <property type="project" value="InterPro"/>
</dbReference>
<dbReference type="Proteomes" id="UP000051739">
    <property type="component" value="Unassembled WGS sequence"/>
</dbReference>
<name>A0A0R1VD29_9LACO</name>
<proteinExistence type="predicted"/>
<evidence type="ECO:0000259" key="1">
    <source>
        <dbReference type="Pfam" id="PF13443"/>
    </source>
</evidence>
<accession>A0A0R1VD29</accession>
<dbReference type="EMBL" id="AZFN01000003">
    <property type="protein sequence ID" value="KRM03362.1"/>
    <property type="molecule type" value="Genomic_DNA"/>
</dbReference>
<evidence type="ECO:0000313" key="2">
    <source>
        <dbReference type="EMBL" id="KRM03362.1"/>
    </source>
</evidence>
<sequence length="142" mass="16360">MIKMMNVTLKNLLDDNQITQTMIAETSGISLATINQTLNRPIDSWSIKILDAVAKPLYMSAGQLLDIINPSKFELETNDDLMTIQGVKIDNYEMYQQIRFAVENNVMEGWEPTKQDIEDLLRFAHNPDPEYIARYKEIFGDE</sequence>
<reference evidence="2 3" key="1">
    <citation type="journal article" date="2015" name="Genome Announc.">
        <title>Expanding the biotechnology potential of lactobacilli through comparative genomics of 213 strains and associated genera.</title>
        <authorList>
            <person name="Sun Z."/>
            <person name="Harris H.M."/>
            <person name="McCann A."/>
            <person name="Guo C."/>
            <person name="Argimon S."/>
            <person name="Zhang W."/>
            <person name="Yang X."/>
            <person name="Jeffery I.B."/>
            <person name="Cooney J.C."/>
            <person name="Kagawa T.F."/>
            <person name="Liu W."/>
            <person name="Song Y."/>
            <person name="Salvetti E."/>
            <person name="Wrobel A."/>
            <person name="Rasinkangas P."/>
            <person name="Parkhill J."/>
            <person name="Rea M.C."/>
            <person name="O'Sullivan O."/>
            <person name="Ritari J."/>
            <person name="Douillard F.P."/>
            <person name="Paul Ross R."/>
            <person name="Yang R."/>
            <person name="Briner A.E."/>
            <person name="Felis G.E."/>
            <person name="de Vos W.M."/>
            <person name="Barrangou R."/>
            <person name="Klaenhammer T.R."/>
            <person name="Caufield P.W."/>
            <person name="Cui Y."/>
            <person name="Zhang H."/>
            <person name="O'Toole P.W."/>
        </authorList>
    </citation>
    <scope>NUCLEOTIDE SEQUENCE [LARGE SCALE GENOMIC DNA]</scope>
    <source>
        <strain evidence="2 3">DSM 16045</strain>
    </source>
</reference>
<dbReference type="InterPro" id="IPR001387">
    <property type="entry name" value="Cro/C1-type_HTH"/>
</dbReference>
<keyword evidence="3" id="KW-1185">Reference proteome</keyword>
<dbReference type="SUPFAM" id="SSF47413">
    <property type="entry name" value="lambda repressor-like DNA-binding domains"/>
    <property type="match status" value="1"/>
</dbReference>
<gene>
    <name evidence="2" type="ORF">FC60_GL001143</name>
</gene>
<feature type="domain" description="HTH cro/C1-type" evidence="1">
    <location>
        <begin position="9"/>
        <end position="68"/>
    </location>
</feature>
<organism evidence="2 3">
    <name type="scientific">Limosilactobacillus gastricus DSM 16045</name>
    <dbReference type="NCBI Taxonomy" id="1423749"/>
    <lineage>
        <taxon>Bacteria</taxon>
        <taxon>Bacillati</taxon>
        <taxon>Bacillota</taxon>
        <taxon>Bacilli</taxon>
        <taxon>Lactobacillales</taxon>
        <taxon>Lactobacillaceae</taxon>
        <taxon>Limosilactobacillus</taxon>
    </lineage>
</organism>
<protein>
    <recommendedName>
        <fullName evidence="1">HTH cro/C1-type domain-containing protein</fullName>
    </recommendedName>
</protein>
<dbReference type="PATRIC" id="fig|1423749.3.peg.1166"/>
<comment type="caution">
    <text evidence="2">The sequence shown here is derived from an EMBL/GenBank/DDBJ whole genome shotgun (WGS) entry which is preliminary data.</text>
</comment>
<dbReference type="Gene3D" id="1.10.260.40">
    <property type="entry name" value="lambda repressor-like DNA-binding domains"/>
    <property type="match status" value="1"/>
</dbReference>